<dbReference type="EMBL" id="JRKL02000493">
    <property type="protein sequence ID" value="KAF3970858.1"/>
    <property type="molecule type" value="Genomic_DNA"/>
</dbReference>
<keyword evidence="2" id="KW-1185">Reference proteome</keyword>
<dbReference type="AlphaFoldDB" id="A0A8J4VSC0"/>
<dbReference type="Proteomes" id="UP000737018">
    <property type="component" value="Unassembled WGS sequence"/>
</dbReference>
<organism evidence="1 2">
    <name type="scientific">Castanea mollissima</name>
    <name type="common">Chinese chestnut</name>
    <dbReference type="NCBI Taxonomy" id="60419"/>
    <lineage>
        <taxon>Eukaryota</taxon>
        <taxon>Viridiplantae</taxon>
        <taxon>Streptophyta</taxon>
        <taxon>Embryophyta</taxon>
        <taxon>Tracheophyta</taxon>
        <taxon>Spermatophyta</taxon>
        <taxon>Magnoliopsida</taxon>
        <taxon>eudicotyledons</taxon>
        <taxon>Gunneridae</taxon>
        <taxon>Pentapetalae</taxon>
        <taxon>rosids</taxon>
        <taxon>fabids</taxon>
        <taxon>Fagales</taxon>
        <taxon>Fagaceae</taxon>
        <taxon>Castanea</taxon>
    </lineage>
</organism>
<name>A0A8J4VSC0_9ROSI</name>
<proteinExistence type="predicted"/>
<sequence length="114" mass="11564">MGLREMGLTVGVSRLSQPTATRIEGRSTRAPPVSASWLAKQKGDKGGLFAAASDFGVGESGGGAAALVLEVSDDALMNNGASDVGWGVLEVNVGLADFIVGEGEDWDGGELRGD</sequence>
<gene>
    <name evidence="1" type="ORF">CMV_005492</name>
</gene>
<accession>A0A8J4VSC0</accession>
<evidence type="ECO:0000313" key="1">
    <source>
        <dbReference type="EMBL" id="KAF3970858.1"/>
    </source>
</evidence>
<reference evidence="1" key="1">
    <citation type="submission" date="2020-03" db="EMBL/GenBank/DDBJ databases">
        <title>Castanea mollissima Vanexum genome sequencing.</title>
        <authorList>
            <person name="Staton M."/>
        </authorList>
    </citation>
    <scope>NUCLEOTIDE SEQUENCE</scope>
    <source>
        <tissue evidence="1">Leaf</tissue>
    </source>
</reference>
<comment type="caution">
    <text evidence="1">The sequence shown here is derived from an EMBL/GenBank/DDBJ whole genome shotgun (WGS) entry which is preliminary data.</text>
</comment>
<evidence type="ECO:0000313" key="2">
    <source>
        <dbReference type="Proteomes" id="UP000737018"/>
    </source>
</evidence>
<protein>
    <submittedName>
        <fullName evidence="1">Uncharacterized protein</fullName>
    </submittedName>
</protein>